<evidence type="ECO:0000256" key="1">
    <source>
        <dbReference type="ARBA" id="ARBA00022694"/>
    </source>
</evidence>
<reference evidence="7 8" key="1">
    <citation type="journal article" date="2016" name="Nat. Commun.">
        <title>Thousands of microbial genomes shed light on interconnected biogeochemical processes in an aquifer system.</title>
        <authorList>
            <person name="Anantharaman K."/>
            <person name="Brown C.T."/>
            <person name="Hug L.A."/>
            <person name="Sharon I."/>
            <person name="Castelle C.J."/>
            <person name="Probst A.J."/>
            <person name="Thomas B.C."/>
            <person name="Singh A."/>
            <person name="Wilkins M.J."/>
            <person name="Karaoz U."/>
            <person name="Brodie E.L."/>
            <person name="Williams K.H."/>
            <person name="Hubbard S.S."/>
            <person name="Banfield J.F."/>
        </authorList>
    </citation>
    <scope>NUCLEOTIDE SEQUENCE [LARGE SCALE GENOMIC DNA]</scope>
</reference>
<sequence length="117" mass="13463">MILKRNRADKKAIEIVFKTGKSFSSPNLNFKFILNNNSNIPRISFIVPKTVSKKAVKRNLLKRRGYNILRKYISQLPAGVIGILVFKKYQASPIGLRPREDILIIENEIKNLLNKIN</sequence>
<dbReference type="SUPFAM" id="SSF54211">
    <property type="entry name" value="Ribosomal protein S5 domain 2-like"/>
    <property type="match status" value="1"/>
</dbReference>
<dbReference type="AlphaFoldDB" id="A0A1F6WX78"/>
<evidence type="ECO:0000256" key="6">
    <source>
        <dbReference type="NCBIfam" id="TIGR00188"/>
    </source>
</evidence>
<dbReference type="GO" id="GO:0004526">
    <property type="term" value="F:ribonuclease P activity"/>
    <property type="evidence" value="ECO:0007669"/>
    <property type="project" value="UniProtKB-UniRule"/>
</dbReference>
<keyword evidence="3" id="KW-0255">Endonuclease</keyword>
<dbReference type="EC" id="3.1.26.5" evidence="6"/>
<protein>
    <recommendedName>
        <fullName evidence="6">Ribonuclease P protein component</fullName>
        <ecNumber evidence="6">3.1.26.5</ecNumber>
    </recommendedName>
</protein>
<evidence type="ECO:0000256" key="5">
    <source>
        <dbReference type="ARBA" id="ARBA00022884"/>
    </source>
</evidence>
<dbReference type="InterPro" id="IPR020568">
    <property type="entry name" value="Ribosomal_Su5_D2-typ_SF"/>
</dbReference>
<dbReference type="Proteomes" id="UP000176187">
    <property type="component" value="Unassembled WGS sequence"/>
</dbReference>
<dbReference type="EMBL" id="MFUY01000008">
    <property type="protein sequence ID" value="OGI86355.1"/>
    <property type="molecule type" value="Genomic_DNA"/>
</dbReference>
<comment type="caution">
    <text evidence="7">The sequence shown here is derived from an EMBL/GenBank/DDBJ whole genome shotgun (WGS) entry which is preliminary data.</text>
</comment>
<dbReference type="Gene3D" id="3.30.230.10">
    <property type="match status" value="1"/>
</dbReference>
<dbReference type="InterPro" id="IPR000100">
    <property type="entry name" value="RNase_P"/>
</dbReference>
<name>A0A1F6WX78_9BACT</name>
<keyword evidence="2" id="KW-0540">Nuclease</keyword>
<keyword evidence="5" id="KW-0694">RNA-binding</keyword>
<proteinExistence type="predicted"/>
<keyword evidence="1" id="KW-0819">tRNA processing</keyword>
<gene>
    <name evidence="7" type="ORF">A3A05_00200</name>
</gene>
<evidence type="ECO:0000256" key="2">
    <source>
        <dbReference type="ARBA" id="ARBA00022722"/>
    </source>
</evidence>
<organism evidence="7 8">
    <name type="scientific">Candidatus Nomurabacteria bacterium RIFCSPLOWO2_01_FULL_41_12</name>
    <dbReference type="NCBI Taxonomy" id="1801774"/>
    <lineage>
        <taxon>Bacteria</taxon>
        <taxon>Candidatus Nomuraibacteriota</taxon>
    </lineage>
</organism>
<accession>A0A1F6WX78</accession>
<dbReference type="NCBIfam" id="TIGR00188">
    <property type="entry name" value="rnpA"/>
    <property type="match status" value="1"/>
</dbReference>
<dbReference type="Pfam" id="PF00825">
    <property type="entry name" value="Ribonuclease_P"/>
    <property type="match status" value="1"/>
</dbReference>
<evidence type="ECO:0000313" key="7">
    <source>
        <dbReference type="EMBL" id="OGI86355.1"/>
    </source>
</evidence>
<evidence type="ECO:0000256" key="4">
    <source>
        <dbReference type="ARBA" id="ARBA00022801"/>
    </source>
</evidence>
<keyword evidence="4" id="KW-0378">Hydrolase</keyword>
<dbReference type="InterPro" id="IPR014721">
    <property type="entry name" value="Ribsml_uS5_D2-typ_fold_subgr"/>
</dbReference>
<dbReference type="STRING" id="1801774.A3A05_00200"/>
<dbReference type="GO" id="GO:0008033">
    <property type="term" value="P:tRNA processing"/>
    <property type="evidence" value="ECO:0007669"/>
    <property type="project" value="UniProtKB-KW"/>
</dbReference>
<dbReference type="GO" id="GO:0000049">
    <property type="term" value="F:tRNA binding"/>
    <property type="evidence" value="ECO:0007669"/>
    <property type="project" value="InterPro"/>
</dbReference>
<evidence type="ECO:0000256" key="3">
    <source>
        <dbReference type="ARBA" id="ARBA00022759"/>
    </source>
</evidence>
<evidence type="ECO:0000313" key="8">
    <source>
        <dbReference type="Proteomes" id="UP000176187"/>
    </source>
</evidence>